<dbReference type="GO" id="GO:0004364">
    <property type="term" value="F:glutathione transferase activity"/>
    <property type="evidence" value="ECO:0007669"/>
    <property type="project" value="TreeGrafter"/>
</dbReference>
<dbReference type="PROSITE" id="PS50404">
    <property type="entry name" value="GST_NTER"/>
    <property type="match status" value="1"/>
</dbReference>
<dbReference type="GO" id="GO:0016034">
    <property type="term" value="F:maleylacetoacetate isomerase activity"/>
    <property type="evidence" value="ECO:0007669"/>
    <property type="project" value="UniProtKB-EC"/>
</dbReference>
<keyword evidence="5" id="KW-1185">Reference proteome</keyword>
<dbReference type="InterPro" id="IPR036249">
    <property type="entry name" value="Thioredoxin-like_sf"/>
</dbReference>
<dbReference type="RefSeq" id="WP_309202877.1">
    <property type="nucleotide sequence ID" value="NZ_CP133548.1"/>
</dbReference>
<accession>A0AA51RUA5</accession>
<evidence type="ECO:0000259" key="2">
    <source>
        <dbReference type="PROSITE" id="PS50404"/>
    </source>
</evidence>
<dbReference type="Pfam" id="PF02798">
    <property type="entry name" value="GST_N"/>
    <property type="match status" value="1"/>
</dbReference>
<feature type="domain" description="GST C-terminal" evidence="3">
    <location>
        <begin position="88"/>
        <end position="216"/>
    </location>
</feature>
<gene>
    <name evidence="4" type="primary">maiA</name>
    <name evidence="4" type="ORF">Q9312_02125</name>
</gene>
<dbReference type="InterPro" id="IPR036282">
    <property type="entry name" value="Glutathione-S-Trfase_C_sf"/>
</dbReference>
<dbReference type="InterPro" id="IPR004045">
    <property type="entry name" value="Glutathione_S-Trfase_N"/>
</dbReference>
<feature type="domain" description="GST N-terminal" evidence="2">
    <location>
        <begin position="1"/>
        <end position="83"/>
    </location>
</feature>
<dbReference type="Gene3D" id="3.40.30.10">
    <property type="entry name" value="Glutaredoxin"/>
    <property type="match status" value="1"/>
</dbReference>
<dbReference type="PANTHER" id="PTHR42673:SF21">
    <property type="entry name" value="GLUTATHIONE S-TRANSFERASE YFCF"/>
    <property type="match status" value="1"/>
</dbReference>
<keyword evidence="4" id="KW-0413">Isomerase</keyword>
<dbReference type="FunFam" id="3.40.30.10:FF:000293">
    <property type="entry name" value="Maleylacetoacetate isomerase MaiA"/>
    <property type="match status" value="1"/>
</dbReference>
<dbReference type="NCBIfam" id="TIGR01262">
    <property type="entry name" value="maiA"/>
    <property type="match status" value="1"/>
</dbReference>
<dbReference type="EMBL" id="CP133548">
    <property type="protein sequence ID" value="WMS87732.1"/>
    <property type="molecule type" value="Genomic_DNA"/>
</dbReference>
<dbReference type="EC" id="5.2.1.2" evidence="4"/>
<dbReference type="Proteomes" id="UP001239782">
    <property type="component" value="Chromosome"/>
</dbReference>
<sequence>MYKLFGYWRSTAAYRVRIALNLKQVSYENVSVHLVKDGGEQHQPDYRSLNPQGLVPLLVDGDFRLNQSTAILEYLDEKYSNPLLLPESLEEKAKVRAFCQEIACDIHPLNNLRVLQYLSGPLAVDDKAKSDWYAHWIHQGFTALESELKQSSSDGRYCFGSKISMADLYLVPQVYNAMRFNVDLSSFPTICAINDHCLTHQAFSDAAPESQPDAVL</sequence>
<reference evidence="4 5" key="1">
    <citation type="submission" date="2023-08" db="EMBL/GenBank/DDBJ databases">
        <title>Pleionea litopenaei sp. nov., isolated from stomach of juvenile Litopenaeus vannamei.</title>
        <authorList>
            <person name="Rho A.M."/>
            <person name="Hwang C.Y."/>
        </authorList>
    </citation>
    <scope>NUCLEOTIDE SEQUENCE [LARGE SCALE GENOMIC DNA]</scope>
    <source>
        <strain evidence="4 5">HL-JVS1</strain>
    </source>
</reference>
<dbReference type="GO" id="GO:0006559">
    <property type="term" value="P:L-phenylalanine catabolic process"/>
    <property type="evidence" value="ECO:0007669"/>
    <property type="project" value="TreeGrafter"/>
</dbReference>
<dbReference type="AlphaFoldDB" id="A0AA51RUA5"/>
<organism evidence="4 5">
    <name type="scientific">Pleionea litopenaei</name>
    <dbReference type="NCBI Taxonomy" id="3070815"/>
    <lineage>
        <taxon>Bacteria</taxon>
        <taxon>Pseudomonadati</taxon>
        <taxon>Pseudomonadota</taxon>
        <taxon>Gammaproteobacteria</taxon>
        <taxon>Oceanospirillales</taxon>
        <taxon>Pleioneaceae</taxon>
        <taxon>Pleionea</taxon>
    </lineage>
</organism>
<protein>
    <submittedName>
        <fullName evidence="4">Maleylacetoacetate isomerase</fullName>
        <ecNumber evidence="4">5.2.1.2</ecNumber>
    </submittedName>
</protein>
<dbReference type="CDD" id="cd03191">
    <property type="entry name" value="GST_C_Zeta"/>
    <property type="match status" value="1"/>
</dbReference>
<dbReference type="Gene3D" id="1.20.1050.10">
    <property type="match status" value="1"/>
</dbReference>
<name>A0AA51RUA5_9GAMM</name>
<evidence type="ECO:0000259" key="3">
    <source>
        <dbReference type="PROSITE" id="PS50405"/>
    </source>
</evidence>
<evidence type="ECO:0000256" key="1">
    <source>
        <dbReference type="ARBA" id="ARBA00010007"/>
    </source>
</evidence>
<dbReference type="GO" id="GO:0006749">
    <property type="term" value="P:glutathione metabolic process"/>
    <property type="evidence" value="ECO:0007669"/>
    <property type="project" value="TreeGrafter"/>
</dbReference>
<dbReference type="InterPro" id="IPR034333">
    <property type="entry name" value="GST_Zeta_N"/>
</dbReference>
<dbReference type="KEGG" id="plei:Q9312_02125"/>
<evidence type="ECO:0000313" key="5">
    <source>
        <dbReference type="Proteomes" id="UP001239782"/>
    </source>
</evidence>
<dbReference type="SUPFAM" id="SSF52833">
    <property type="entry name" value="Thioredoxin-like"/>
    <property type="match status" value="1"/>
</dbReference>
<dbReference type="SUPFAM" id="SSF47616">
    <property type="entry name" value="GST C-terminal domain-like"/>
    <property type="match status" value="1"/>
</dbReference>
<dbReference type="SFLD" id="SFLDG00358">
    <property type="entry name" value="Main_(cytGST)"/>
    <property type="match status" value="1"/>
</dbReference>
<dbReference type="PANTHER" id="PTHR42673">
    <property type="entry name" value="MALEYLACETOACETATE ISOMERASE"/>
    <property type="match status" value="1"/>
</dbReference>
<comment type="similarity">
    <text evidence="1">Belongs to the GST superfamily. Zeta family.</text>
</comment>
<dbReference type="PROSITE" id="PS50405">
    <property type="entry name" value="GST_CTER"/>
    <property type="match status" value="1"/>
</dbReference>
<dbReference type="GO" id="GO:0005737">
    <property type="term" value="C:cytoplasm"/>
    <property type="evidence" value="ECO:0007669"/>
    <property type="project" value="InterPro"/>
</dbReference>
<dbReference type="InterPro" id="IPR010987">
    <property type="entry name" value="Glutathione-S-Trfase_C-like"/>
</dbReference>
<dbReference type="CDD" id="cd03042">
    <property type="entry name" value="GST_N_Zeta"/>
    <property type="match status" value="1"/>
</dbReference>
<dbReference type="InterPro" id="IPR005955">
    <property type="entry name" value="GST_Zeta"/>
</dbReference>
<dbReference type="InterPro" id="IPR034330">
    <property type="entry name" value="GST_Zeta_C"/>
</dbReference>
<proteinExistence type="inferred from homology"/>
<dbReference type="SFLD" id="SFLDS00019">
    <property type="entry name" value="Glutathione_Transferase_(cytos"/>
    <property type="match status" value="1"/>
</dbReference>
<dbReference type="FunFam" id="1.20.1050.10:FF:000017">
    <property type="entry name" value="Maleylacetoacetate isomerase"/>
    <property type="match status" value="1"/>
</dbReference>
<dbReference type="InterPro" id="IPR040079">
    <property type="entry name" value="Glutathione_S-Trfase"/>
</dbReference>
<evidence type="ECO:0000313" key="4">
    <source>
        <dbReference type="EMBL" id="WMS87732.1"/>
    </source>
</evidence>